<dbReference type="HAMAP" id="MF_03169">
    <property type="entry name" value="Adenylate_kinase_AK3"/>
    <property type="match status" value="1"/>
</dbReference>
<dbReference type="GO" id="GO:0046033">
    <property type="term" value="P:AMP metabolic process"/>
    <property type="evidence" value="ECO:0007669"/>
    <property type="project" value="UniProtKB-UniRule"/>
</dbReference>
<feature type="region of interest" description="NMPbind" evidence="7">
    <location>
        <begin position="34"/>
        <end position="63"/>
    </location>
</feature>
<dbReference type="SUPFAM" id="SSF52540">
    <property type="entry name" value="P-loop containing nucleoside triphosphate hydrolases"/>
    <property type="match status" value="1"/>
</dbReference>
<dbReference type="GO" id="GO:0005525">
    <property type="term" value="F:GTP binding"/>
    <property type="evidence" value="ECO:0007669"/>
    <property type="project" value="UniProtKB-KW"/>
</dbReference>
<feature type="binding site" evidence="7">
    <location>
        <position position="40"/>
    </location>
    <ligand>
        <name>AMP</name>
        <dbReference type="ChEBI" id="CHEBI:456215"/>
    </ligand>
</feature>
<dbReference type="Pfam" id="PF05191">
    <property type="entry name" value="ADK_lid"/>
    <property type="match status" value="1"/>
</dbReference>
<proteinExistence type="inferred from homology"/>
<feature type="binding site" evidence="7">
    <location>
        <begin position="134"/>
        <end position="135"/>
    </location>
    <ligand>
        <name>GTP</name>
        <dbReference type="ChEBI" id="CHEBI:37565"/>
    </ligand>
</feature>
<dbReference type="EMBL" id="JARPUR010000004">
    <property type="protein sequence ID" value="KAK4878402.1"/>
    <property type="molecule type" value="Genomic_DNA"/>
</dbReference>
<evidence type="ECO:0000256" key="7">
    <source>
        <dbReference type="HAMAP-Rule" id="MF_03169"/>
    </source>
</evidence>
<evidence type="ECO:0000259" key="8">
    <source>
        <dbReference type="Pfam" id="PF05191"/>
    </source>
</evidence>
<dbReference type="InterPro" id="IPR028586">
    <property type="entry name" value="AK3/Ak4_mitochondrial"/>
</dbReference>
<evidence type="ECO:0000313" key="9">
    <source>
        <dbReference type="EMBL" id="KAK4878402.1"/>
    </source>
</evidence>
<dbReference type="SUPFAM" id="SSF57774">
    <property type="entry name" value="Microbial and mitochondrial ADK, insert 'zinc finger' domain"/>
    <property type="match status" value="1"/>
</dbReference>
<evidence type="ECO:0000256" key="3">
    <source>
        <dbReference type="ARBA" id="ARBA00022741"/>
    </source>
</evidence>
<accession>A0AAN7SES0</accession>
<feature type="binding site" evidence="7">
    <location>
        <position position="95"/>
    </location>
    <ligand>
        <name>AMP</name>
        <dbReference type="ChEBI" id="CHEBI:456215"/>
    </ligand>
</feature>
<comment type="caution">
    <text evidence="7">Lacks conserved residue(s) required for the propagation of feature annotation.</text>
</comment>
<reference evidence="10" key="1">
    <citation type="submission" date="2023-01" db="EMBL/GenBank/DDBJ databases">
        <title>Key to firefly adult light organ development and bioluminescence: homeobox transcription factors regulate luciferase expression and transportation to peroxisome.</title>
        <authorList>
            <person name="Fu X."/>
        </authorList>
    </citation>
    <scope>NUCLEOTIDE SEQUENCE [LARGE SCALE GENOMIC DNA]</scope>
</reference>
<dbReference type="Proteomes" id="UP001353858">
    <property type="component" value="Unassembled WGS sequence"/>
</dbReference>
<keyword evidence="5 7" id="KW-0496">Mitochondrion</keyword>
<comment type="similarity">
    <text evidence="7">Belongs to the adenylate kinase family. AK3 subfamily.</text>
</comment>
<feature type="binding site" evidence="7">
    <location>
        <position position="125"/>
    </location>
    <ligand>
        <name>GTP</name>
        <dbReference type="ChEBI" id="CHEBI:37565"/>
    </ligand>
</feature>
<feature type="binding site" evidence="7">
    <location>
        <begin position="88"/>
        <end position="91"/>
    </location>
    <ligand>
        <name>AMP</name>
        <dbReference type="ChEBI" id="CHEBI:456215"/>
    </ligand>
</feature>
<protein>
    <recommendedName>
        <fullName evidence="7">GTP:AMP phosphotransferase, mitochondrial</fullName>
        <ecNumber evidence="7">2.7.4.10</ecNumber>
    </recommendedName>
    <alternativeName>
        <fullName evidence="7">Adenylate kinase 3</fullName>
        <shortName evidence="7">AK 3</shortName>
    </alternativeName>
</protein>
<sequence length="223" mass="25310">MSKLLKTVILGAPASGKGTISTRIISKFNFEHISVGDKLRLEIKNNTSLGIEAKKYVSSGALLPDSLVTQFVNEQIRKLGTKTWLLDGFPRSLSQAEALWELHHLDLVLNLDVPFDVIISRAKNRWVHLPSGRVYNLDFNAPKVFGKDDVTGDALIQRNDDRPEVLMKRLEVYDRLTKPVLDFYQKFNILQSFSGRTSDEIWPQIVQYLNEFLGNAQVVKKQA</sequence>
<comment type="catalytic activity">
    <reaction evidence="7">
        <text>a ribonucleoside 5'-triphosphate + AMP = a ribonucleoside 5'-diphosphate + ADP</text>
        <dbReference type="Rhea" id="RHEA:13749"/>
        <dbReference type="ChEBI" id="CHEBI:57930"/>
        <dbReference type="ChEBI" id="CHEBI:61557"/>
        <dbReference type="ChEBI" id="CHEBI:456215"/>
        <dbReference type="ChEBI" id="CHEBI:456216"/>
        <dbReference type="EC" id="2.7.4.10"/>
    </reaction>
</comment>
<evidence type="ECO:0000256" key="5">
    <source>
        <dbReference type="ARBA" id="ARBA00023128"/>
    </source>
</evidence>
<feature type="binding site" evidence="7">
    <location>
        <position position="169"/>
    </location>
    <ligand>
        <name>AMP</name>
        <dbReference type="ChEBI" id="CHEBI:456215"/>
    </ligand>
</feature>
<keyword evidence="6 7" id="KW-0342">GTP-binding</keyword>
<keyword evidence="10" id="KW-1185">Reference proteome</keyword>
<dbReference type="GO" id="GO:0005524">
    <property type="term" value="F:ATP binding"/>
    <property type="evidence" value="ECO:0007669"/>
    <property type="project" value="InterPro"/>
</dbReference>
<dbReference type="InterPro" id="IPR033690">
    <property type="entry name" value="Adenylat_kinase_CS"/>
</dbReference>
<dbReference type="PROSITE" id="PS00113">
    <property type="entry name" value="ADENYLATE_KINASE"/>
    <property type="match status" value="1"/>
</dbReference>
<dbReference type="GO" id="GO:0046899">
    <property type="term" value="F:nucleoside triphosphate adenylate kinase activity"/>
    <property type="evidence" value="ECO:0007669"/>
    <property type="project" value="UniProtKB-UniRule"/>
</dbReference>
<feature type="binding site" evidence="7">
    <location>
        <position position="158"/>
    </location>
    <ligand>
        <name>AMP</name>
        <dbReference type="ChEBI" id="CHEBI:456215"/>
    </ligand>
</feature>
<dbReference type="Gene3D" id="3.40.50.300">
    <property type="entry name" value="P-loop containing nucleotide triphosphate hydrolases"/>
    <property type="match status" value="1"/>
</dbReference>
<feature type="region of interest" description="LID" evidence="7">
    <location>
        <begin position="124"/>
        <end position="161"/>
    </location>
</feature>
<feature type="binding site" evidence="7">
    <location>
        <position position="198"/>
    </location>
    <ligand>
        <name>GTP</name>
        <dbReference type="ChEBI" id="CHEBI:37565"/>
    </ligand>
</feature>
<evidence type="ECO:0000256" key="2">
    <source>
        <dbReference type="ARBA" id="ARBA00022679"/>
    </source>
</evidence>
<keyword evidence="2 7" id="KW-0808">Transferase</keyword>
<dbReference type="AlphaFoldDB" id="A0AAN7SES0"/>
<keyword evidence="3 7" id="KW-0547">Nucleotide-binding</keyword>
<organism evidence="9 10">
    <name type="scientific">Aquatica leii</name>
    <dbReference type="NCBI Taxonomy" id="1421715"/>
    <lineage>
        <taxon>Eukaryota</taxon>
        <taxon>Metazoa</taxon>
        <taxon>Ecdysozoa</taxon>
        <taxon>Arthropoda</taxon>
        <taxon>Hexapoda</taxon>
        <taxon>Insecta</taxon>
        <taxon>Pterygota</taxon>
        <taxon>Neoptera</taxon>
        <taxon>Endopterygota</taxon>
        <taxon>Coleoptera</taxon>
        <taxon>Polyphaga</taxon>
        <taxon>Elateriformia</taxon>
        <taxon>Elateroidea</taxon>
        <taxon>Lampyridae</taxon>
        <taxon>Luciolinae</taxon>
        <taxon>Aquatica</taxon>
    </lineage>
</organism>
<feature type="domain" description="Adenylate kinase active site lid" evidence="8">
    <location>
        <begin position="125"/>
        <end position="160"/>
    </location>
</feature>
<dbReference type="HAMAP" id="MF_00235">
    <property type="entry name" value="Adenylate_kinase_Adk"/>
    <property type="match status" value="1"/>
</dbReference>
<dbReference type="PRINTS" id="PR00094">
    <property type="entry name" value="ADENYLTKNASE"/>
</dbReference>
<comment type="function">
    <text evidence="7">Involved in maintaining the homeostasis of cellular nucleotides by catalyzing the interconversion of nucleoside phosphates. Has GTP:AMP phosphotransferase and ITP:AMP phosphotransferase activities.</text>
</comment>
<dbReference type="InterPro" id="IPR007862">
    <property type="entry name" value="Adenylate_kinase_lid-dom"/>
</dbReference>
<dbReference type="GO" id="GO:0004017">
    <property type="term" value="F:AMP kinase activity"/>
    <property type="evidence" value="ECO:0007669"/>
    <property type="project" value="InterPro"/>
</dbReference>
<keyword evidence="4 7" id="KW-0418">Kinase</keyword>
<dbReference type="InterPro" id="IPR036193">
    <property type="entry name" value="ADK_active_lid_dom_sf"/>
</dbReference>
<dbReference type="InterPro" id="IPR000850">
    <property type="entry name" value="Adenylat/UMP-CMP_kin"/>
</dbReference>
<comment type="domain">
    <text evidence="7">Consists of three domains, a large central CORE domain and two small peripheral domains, NMPbind and LID, which undergo movements during catalysis. The LID domain closes over the site of phosphoryl transfer upon GTP binding. Assembling and dissambling the active center during each catalytic cycle provides an effective means to prevent GTP hydrolysis.</text>
</comment>
<dbReference type="PANTHER" id="PTHR23359">
    <property type="entry name" value="NUCLEOTIDE KINASE"/>
    <property type="match status" value="1"/>
</dbReference>
<feature type="binding site" evidence="7">
    <location>
        <begin position="61"/>
        <end position="63"/>
    </location>
    <ligand>
        <name>AMP</name>
        <dbReference type="ChEBI" id="CHEBI:456215"/>
    </ligand>
</feature>
<dbReference type="InterPro" id="IPR006259">
    <property type="entry name" value="Adenyl_kin_sub"/>
</dbReference>
<dbReference type="CDD" id="cd01428">
    <property type="entry name" value="ADK"/>
    <property type="match status" value="1"/>
</dbReference>
<dbReference type="EC" id="2.7.4.10" evidence="7"/>
<comment type="subunit">
    <text evidence="7">Monomer.</text>
</comment>
<dbReference type="Pfam" id="PF00406">
    <property type="entry name" value="ADK"/>
    <property type="match status" value="1"/>
</dbReference>
<comment type="subcellular location">
    <subcellularLocation>
        <location evidence="1 7">Mitochondrion matrix</location>
    </subcellularLocation>
</comment>
<dbReference type="GO" id="GO:0006172">
    <property type="term" value="P:ADP biosynthetic process"/>
    <property type="evidence" value="ECO:0007669"/>
    <property type="project" value="UniProtKB-UniRule"/>
</dbReference>
<dbReference type="NCBIfam" id="TIGR01351">
    <property type="entry name" value="adk"/>
    <property type="match status" value="1"/>
</dbReference>
<name>A0AAN7SES0_9COLE</name>
<evidence type="ECO:0000256" key="6">
    <source>
        <dbReference type="ARBA" id="ARBA00023134"/>
    </source>
</evidence>
<evidence type="ECO:0000256" key="1">
    <source>
        <dbReference type="ARBA" id="ARBA00004305"/>
    </source>
</evidence>
<gene>
    <name evidence="7" type="primary">Adk3</name>
    <name evidence="9" type="ORF">RN001_010908</name>
</gene>
<evidence type="ECO:0000256" key="4">
    <source>
        <dbReference type="ARBA" id="ARBA00022777"/>
    </source>
</evidence>
<dbReference type="InterPro" id="IPR027417">
    <property type="entry name" value="P-loop_NTPase"/>
</dbReference>
<evidence type="ECO:0000313" key="10">
    <source>
        <dbReference type="Proteomes" id="UP001353858"/>
    </source>
</evidence>
<dbReference type="GO" id="GO:0005759">
    <property type="term" value="C:mitochondrial matrix"/>
    <property type="evidence" value="ECO:0007669"/>
    <property type="project" value="UniProtKB-SubCell"/>
</dbReference>
<comment type="caution">
    <text evidence="9">The sequence shown here is derived from an EMBL/GenBank/DDBJ whole genome shotgun (WGS) entry which is preliminary data.</text>
</comment>
<dbReference type="GO" id="GO:0046039">
    <property type="term" value="P:GTP metabolic process"/>
    <property type="evidence" value="ECO:0007669"/>
    <property type="project" value="UniProtKB-UniRule"/>
</dbReference>
<dbReference type="GO" id="GO:0046041">
    <property type="term" value="P:ITP metabolic process"/>
    <property type="evidence" value="ECO:0007669"/>
    <property type="project" value="UniProtKB-UniRule"/>
</dbReference>
<dbReference type="FunFam" id="3.40.50.300:FF:000106">
    <property type="entry name" value="Adenylate kinase mitochondrial"/>
    <property type="match status" value="1"/>
</dbReference>